<feature type="transmembrane region" description="Helical" evidence="5">
    <location>
        <begin position="183"/>
        <end position="201"/>
    </location>
</feature>
<evidence type="ECO:0000256" key="3">
    <source>
        <dbReference type="ARBA" id="ARBA00022989"/>
    </source>
</evidence>
<evidence type="ECO:0000256" key="5">
    <source>
        <dbReference type="SAM" id="Phobius"/>
    </source>
</evidence>
<comment type="subcellular location">
    <subcellularLocation>
        <location evidence="1">Membrane</location>
        <topology evidence="1">Multi-pass membrane protein</topology>
    </subcellularLocation>
</comment>
<reference evidence="7" key="1">
    <citation type="submission" date="2025-08" db="UniProtKB">
        <authorList>
            <consortium name="RefSeq"/>
        </authorList>
    </citation>
    <scope>IDENTIFICATION</scope>
    <source>
        <tissue evidence="7">Gonad</tissue>
    </source>
</reference>
<evidence type="ECO:0000256" key="4">
    <source>
        <dbReference type="ARBA" id="ARBA00023136"/>
    </source>
</evidence>
<feature type="transmembrane region" description="Helical" evidence="5">
    <location>
        <begin position="154"/>
        <end position="171"/>
    </location>
</feature>
<dbReference type="GeneID" id="109476756"/>
<dbReference type="Pfam" id="PF04193">
    <property type="entry name" value="PQ-loop"/>
    <property type="match status" value="1"/>
</dbReference>
<protein>
    <submittedName>
        <fullName evidence="7">PQ-loop repeat-containing protein 3-like isoform X1</fullName>
    </submittedName>
</protein>
<evidence type="ECO:0000313" key="7">
    <source>
        <dbReference type="RefSeq" id="XP_019633335.1"/>
    </source>
</evidence>
<proteinExistence type="predicted"/>
<accession>A0A6P4YVE3</accession>
<keyword evidence="6" id="KW-1185">Reference proteome</keyword>
<gene>
    <name evidence="7" type="primary">LOC109476756</name>
</gene>
<keyword evidence="4 5" id="KW-0472">Membrane</keyword>
<evidence type="ECO:0000256" key="2">
    <source>
        <dbReference type="ARBA" id="ARBA00022692"/>
    </source>
</evidence>
<dbReference type="RefSeq" id="XP_019633335.1">
    <property type="nucleotide sequence ID" value="XM_019777776.1"/>
</dbReference>
<dbReference type="Gene3D" id="1.20.1280.290">
    <property type="match status" value="2"/>
</dbReference>
<name>A0A6P4YVE3_BRABE</name>
<feature type="transmembrane region" description="Helical" evidence="5">
    <location>
        <begin position="98"/>
        <end position="119"/>
    </location>
</feature>
<keyword evidence="3 5" id="KW-1133">Transmembrane helix</keyword>
<dbReference type="GO" id="GO:0016020">
    <property type="term" value="C:membrane"/>
    <property type="evidence" value="ECO:0007669"/>
    <property type="project" value="UniProtKB-SubCell"/>
</dbReference>
<dbReference type="InterPro" id="IPR006603">
    <property type="entry name" value="PQ-loop_rpt"/>
</dbReference>
<dbReference type="AlphaFoldDB" id="A0A6P4YVE3"/>
<dbReference type="Proteomes" id="UP000515135">
    <property type="component" value="Unplaced"/>
</dbReference>
<evidence type="ECO:0000313" key="6">
    <source>
        <dbReference type="Proteomes" id="UP000515135"/>
    </source>
</evidence>
<dbReference type="KEGG" id="bbel:109476756"/>
<dbReference type="PANTHER" id="PTHR12226:SF3">
    <property type="entry name" value="SOLUTE CARRIER FAMILY 66 MEMBER 3"/>
    <property type="match status" value="1"/>
</dbReference>
<dbReference type="OrthoDB" id="271506at2759"/>
<evidence type="ECO:0000256" key="1">
    <source>
        <dbReference type="ARBA" id="ARBA00004141"/>
    </source>
</evidence>
<sequence length="253" mass="28371">MASVAIEVLVSFASLSCIVLCVVLKLPQIAAIWSSKSAKGVSLQSTLLEWFCYAVMMCYHFVNEYPLSTYAEYLFLNIQDLALVLIILYFQDRLGLEALLYITGYFIIVSVLSTSLAVAKIMINFVLPMSMASKLIQLRALWTSRDASSVSPTTWFIAFYSCVARIFTTIVETGDIPVLVDYSVATLLNAAILFSVIFLKINRERSSCKLKIAVKPVKVSKRLYMPQCNKTNMLFKNPCTIFIIGNCYIQLLP</sequence>
<feature type="transmembrane region" description="Helical" evidence="5">
    <location>
        <begin position="74"/>
        <end position="91"/>
    </location>
</feature>
<feature type="transmembrane region" description="Helical" evidence="5">
    <location>
        <begin position="6"/>
        <end position="24"/>
    </location>
</feature>
<dbReference type="PANTHER" id="PTHR12226">
    <property type="entry name" value="MANNOSE-P-DOLICHOL UTILIZATION DEFECT 1 LEC35 -RELATED"/>
    <property type="match status" value="1"/>
</dbReference>
<keyword evidence="2 5" id="KW-0812">Transmembrane</keyword>
<organism evidence="6 7">
    <name type="scientific">Branchiostoma belcheri</name>
    <name type="common">Amphioxus</name>
    <dbReference type="NCBI Taxonomy" id="7741"/>
    <lineage>
        <taxon>Eukaryota</taxon>
        <taxon>Metazoa</taxon>
        <taxon>Chordata</taxon>
        <taxon>Cephalochordata</taxon>
        <taxon>Leptocardii</taxon>
        <taxon>Amphioxiformes</taxon>
        <taxon>Branchiostomatidae</taxon>
        <taxon>Branchiostoma</taxon>
    </lineage>
</organism>
<dbReference type="InterPro" id="IPR016817">
    <property type="entry name" value="MannP-dilichol_defect-1"/>
</dbReference>